<feature type="compositionally biased region" description="Basic and acidic residues" evidence="1">
    <location>
        <begin position="96"/>
        <end position="107"/>
    </location>
</feature>
<evidence type="ECO:0000313" key="2">
    <source>
        <dbReference type="EMBL" id="KAF2149602.1"/>
    </source>
</evidence>
<dbReference type="InterPro" id="IPR012808">
    <property type="entry name" value="CHP02453"/>
</dbReference>
<dbReference type="Pfam" id="PF09365">
    <property type="entry name" value="DUF2461"/>
    <property type="match status" value="1"/>
</dbReference>
<feature type="region of interest" description="Disordered" evidence="1">
    <location>
        <begin position="1"/>
        <end position="113"/>
    </location>
</feature>
<sequence>MKRAKSEDSDSETPRPTKSQKRGRGHPKGTKNATPKKSPHFPKQKLSDATGLTSEESTGDPDDEDESTFGSEAATSPSSPDEMDASDSEDDFASSSDDRKPKREELWRQGVSTGMAPGTEVVIKKPKARPAGKTPYADDRIHPNTLLFLGDLKMNNDREWLKMHDPDFRQSEKDFKSFIEAFTEKLIEVDDTVPELPVKDIIYRIYRDIRFSKDPTPYKPYFSAAWSRTGRKGPYAVYYLQISPGDSFFGGGSWHPESQQLARLRTAIDRRPNGLKDVLMADKMRREFLNGAPKSAEKVVKTFVSNRTNVEGALKSRPQGYDKDHPDIALLRLRNFTIGRKLNDDEVSSTGFMERVLELASVMKPFVSYLNSVVMPDPDAEDDEDEDEDDGEDGEQDEDEDEEDE</sequence>
<dbReference type="PANTHER" id="PTHR36452:SF1">
    <property type="entry name" value="DUF2461 DOMAIN-CONTAINING PROTEIN"/>
    <property type="match status" value="1"/>
</dbReference>
<proteinExistence type="predicted"/>
<feature type="compositionally biased region" description="Acidic residues" evidence="1">
    <location>
        <begin position="378"/>
        <end position="405"/>
    </location>
</feature>
<organism evidence="2 3">
    <name type="scientific">Myriangium duriaei CBS 260.36</name>
    <dbReference type="NCBI Taxonomy" id="1168546"/>
    <lineage>
        <taxon>Eukaryota</taxon>
        <taxon>Fungi</taxon>
        <taxon>Dikarya</taxon>
        <taxon>Ascomycota</taxon>
        <taxon>Pezizomycotina</taxon>
        <taxon>Dothideomycetes</taxon>
        <taxon>Dothideomycetidae</taxon>
        <taxon>Myriangiales</taxon>
        <taxon>Myriangiaceae</taxon>
        <taxon>Myriangium</taxon>
    </lineage>
</organism>
<comment type="caution">
    <text evidence="2">The sequence shown here is derived from an EMBL/GenBank/DDBJ whole genome shotgun (WGS) entry which is preliminary data.</text>
</comment>
<dbReference type="NCBIfam" id="TIGR02453">
    <property type="entry name" value="TIGR02453 family protein"/>
    <property type="match status" value="1"/>
</dbReference>
<feature type="compositionally biased region" description="Acidic residues" evidence="1">
    <location>
        <begin position="57"/>
        <end position="67"/>
    </location>
</feature>
<dbReference type="Proteomes" id="UP000799439">
    <property type="component" value="Unassembled WGS sequence"/>
</dbReference>
<protein>
    <recommendedName>
        <fullName evidence="4">DUF2461 domain-containing protein</fullName>
    </recommendedName>
</protein>
<keyword evidence="3" id="KW-1185">Reference proteome</keyword>
<gene>
    <name evidence="2" type="ORF">K461DRAFT_231011</name>
</gene>
<dbReference type="OrthoDB" id="2537769at2759"/>
<name>A0A9P4IT98_9PEZI</name>
<dbReference type="EMBL" id="ML996091">
    <property type="protein sequence ID" value="KAF2149602.1"/>
    <property type="molecule type" value="Genomic_DNA"/>
</dbReference>
<evidence type="ECO:0008006" key="4">
    <source>
        <dbReference type="Google" id="ProtNLM"/>
    </source>
</evidence>
<feature type="region of interest" description="Disordered" evidence="1">
    <location>
        <begin position="373"/>
        <end position="405"/>
    </location>
</feature>
<accession>A0A9P4IT98</accession>
<dbReference type="PANTHER" id="PTHR36452">
    <property type="entry name" value="CHROMOSOME 12, WHOLE GENOME SHOTGUN SEQUENCE"/>
    <property type="match status" value="1"/>
</dbReference>
<feature type="compositionally biased region" description="Basic and acidic residues" evidence="1">
    <location>
        <begin position="1"/>
        <end position="15"/>
    </location>
</feature>
<feature type="compositionally biased region" description="Acidic residues" evidence="1">
    <location>
        <begin position="81"/>
        <end position="92"/>
    </location>
</feature>
<feature type="compositionally biased region" description="Basic residues" evidence="1">
    <location>
        <begin position="18"/>
        <end position="29"/>
    </location>
</feature>
<dbReference type="AlphaFoldDB" id="A0A9P4IT98"/>
<evidence type="ECO:0000256" key="1">
    <source>
        <dbReference type="SAM" id="MobiDB-lite"/>
    </source>
</evidence>
<reference evidence="2" key="1">
    <citation type="journal article" date="2020" name="Stud. Mycol.">
        <title>101 Dothideomycetes genomes: a test case for predicting lifestyles and emergence of pathogens.</title>
        <authorList>
            <person name="Haridas S."/>
            <person name="Albert R."/>
            <person name="Binder M."/>
            <person name="Bloem J."/>
            <person name="Labutti K."/>
            <person name="Salamov A."/>
            <person name="Andreopoulos B."/>
            <person name="Baker S."/>
            <person name="Barry K."/>
            <person name="Bills G."/>
            <person name="Bluhm B."/>
            <person name="Cannon C."/>
            <person name="Castanera R."/>
            <person name="Culley D."/>
            <person name="Daum C."/>
            <person name="Ezra D."/>
            <person name="Gonzalez J."/>
            <person name="Henrissat B."/>
            <person name="Kuo A."/>
            <person name="Liang C."/>
            <person name="Lipzen A."/>
            <person name="Lutzoni F."/>
            <person name="Magnuson J."/>
            <person name="Mondo S."/>
            <person name="Nolan M."/>
            <person name="Ohm R."/>
            <person name="Pangilinan J."/>
            <person name="Park H.-J."/>
            <person name="Ramirez L."/>
            <person name="Alfaro M."/>
            <person name="Sun H."/>
            <person name="Tritt A."/>
            <person name="Yoshinaga Y."/>
            <person name="Zwiers L.-H."/>
            <person name="Turgeon B."/>
            <person name="Goodwin S."/>
            <person name="Spatafora J."/>
            <person name="Crous P."/>
            <person name="Grigoriev I."/>
        </authorList>
    </citation>
    <scope>NUCLEOTIDE SEQUENCE</scope>
    <source>
        <strain evidence="2">CBS 260.36</strain>
    </source>
</reference>
<evidence type="ECO:0000313" key="3">
    <source>
        <dbReference type="Proteomes" id="UP000799439"/>
    </source>
</evidence>